<feature type="compositionally biased region" description="Acidic residues" evidence="1">
    <location>
        <begin position="40"/>
        <end position="51"/>
    </location>
</feature>
<sequence length="81" mass="9089">MLKFHQKKSCLDFTRELLLDEEDLDEDGEDTLLKQLGKGEEDDCDSDLEDREDSKQSDYGEGKGGDDEGEESDAEGKAKIT</sequence>
<dbReference type="Proteomes" id="UP000054018">
    <property type="component" value="Unassembled WGS sequence"/>
</dbReference>
<organism evidence="2 3">
    <name type="scientific">Pisolithus microcarpus 441</name>
    <dbReference type="NCBI Taxonomy" id="765257"/>
    <lineage>
        <taxon>Eukaryota</taxon>
        <taxon>Fungi</taxon>
        <taxon>Dikarya</taxon>
        <taxon>Basidiomycota</taxon>
        <taxon>Agaricomycotina</taxon>
        <taxon>Agaricomycetes</taxon>
        <taxon>Agaricomycetidae</taxon>
        <taxon>Boletales</taxon>
        <taxon>Sclerodermatineae</taxon>
        <taxon>Pisolithaceae</taxon>
        <taxon>Pisolithus</taxon>
    </lineage>
</organism>
<gene>
    <name evidence="2" type="ORF">PISMIDRAFT_12437</name>
</gene>
<name>A0A0C9YWJ6_9AGAM</name>
<accession>A0A0C9YWJ6</accession>
<proteinExistence type="predicted"/>
<evidence type="ECO:0000256" key="1">
    <source>
        <dbReference type="SAM" id="MobiDB-lite"/>
    </source>
</evidence>
<reference evidence="3" key="2">
    <citation type="submission" date="2015-01" db="EMBL/GenBank/DDBJ databases">
        <title>Evolutionary Origins and Diversification of the Mycorrhizal Mutualists.</title>
        <authorList>
            <consortium name="DOE Joint Genome Institute"/>
            <consortium name="Mycorrhizal Genomics Consortium"/>
            <person name="Kohler A."/>
            <person name="Kuo A."/>
            <person name="Nagy L.G."/>
            <person name="Floudas D."/>
            <person name="Copeland A."/>
            <person name="Barry K.W."/>
            <person name="Cichocki N."/>
            <person name="Veneault-Fourrey C."/>
            <person name="LaButti K."/>
            <person name="Lindquist E.A."/>
            <person name="Lipzen A."/>
            <person name="Lundell T."/>
            <person name="Morin E."/>
            <person name="Murat C."/>
            <person name="Riley R."/>
            <person name="Ohm R."/>
            <person name="Sun H."/>
            <person name="Tunlid A."/>
            <person name="Henrissat B."/>
            <person name="Grigoriev I.V."/>
            <person name="Hibbett D.S."/>
            <person name="Martin F."/>
        </authorList>
    </citation>
    <scope>NUCLEOTIDE SEQUENCE [LARGE SCALE GENOMIC DNA]</scope>
    <source>
        <strain evidence="3">441</strain>
    </source>
</reference>
<feature type="compositionally biased region" description="Basic and acidic residues" evidence="1">
    <location>
        <begin position="52"/>
        <end position="66"/>
    </location>
</feature>
<protein>
    <submittedName>
        <fullName evidence="2">Uncharacterized protein</fullName>
    </submittedName>
</protein>
<dbReference type="AlphaFoldDB" id="A0A0C9YWJ6"/>
<dbReference type="HOGENOM" id="CLU_2574796_0_0_1"/>
<evidence type="ECO:0000313" key="3">
    <source>
        <dbReference type="Proteomes" id="UP000054018"/>
    </source>
</evidence>
<keyword evidence="3" id="KW-1185">Reference proteome</keyword>
<reference evidence="2 3" key="1">
    <citation type="submission" date="2014-04" db="EMBL/GenBank/DDBJ databases">
        <authorList>
            <consortium name="DOE Joint Genome Institute"/>
            <person name="Kuo A."/>
            <person name="Kohler A."/>
            <person name="Costa M.D."/>
            <person name="Nagy L.G."/>
            <person name="Floudas D."/>
            <person name="Copeland A."/>
            <person name="Barry K.W."/>
            <person name="Cichocki N."/>
            <person name="Veneault-Fourrey C."/>
            <person name="LaButti K."/>
            <person name="Lindquist E.A."/>
            <person name="Lipzen A."/>
            <person name="Lundell T."/>
            <person name="Morin E."/>
            <person name="Murat C."/>
            <person name="Sun H."/>
            <person name="Tunlid A."/>
            <person name="Henrissat B."/>
            <person name="Grigoriev I.V."/>
            <person name="Hibbett D.S."/>
            <person name="Martin F."/>
            <person name="Nordberg H.P."/>
            <person name="Cantor M.N."/>
            <person name="Hua S.X."/>
        </authorList>
    </citation>
    <scope>NUCLEOTIDE SEQUENCE [LARGE SCALE GENOMIC DNA]</scope>
    <source>
        <strain evidence="2 3">441</strain>
    </source>
</reference>
<feature type="region of interest" description="Disordered" evidence="1">
    <location>
        <begin position="25"/>
        <end position="81"/>
    </location>
</feature>
<evidence type="ECO:0000313" key="2">
    <source>
        <dbReference type="EMBL" id="KIK21171.1"/>
    </source>
</evidence>
<dbReference type="EMBL" id="KN833754">
    <property type="protein sequence ID" value="KIK21171.1"/>
    <property type="molecule type" value="Genomic_DNA"/>
</dbReference>